<sequence length="78" mass="9141">MPSTDSEFFASGHNKQYYPEEELLLIQLKQSGMSWYQIEDAYNRVVQQDRQRTASALENKWRQLCRDGLVLWTANLGS</sequence>
<dbReference type="VEuPathDB" id="FungiDB:ASPFODRAFT_53828"/>
<dbReference type="Proteomes" id="UP000184063">
    <property type="component" value="Unassembled WGS sequence"/>
</dbReference>
<accession>A0A1M3T098</accession>
<evidence type="ECO:0000313" key="2">
    <source>
        <dbReference type="Proteomes" id="UP000184063"/>
    </source>
</evidence>
<reference evidence="2" key="1">
    <citation type="journal article" date="2017" name="Genome Biol.">
        <title>Comparative genomics reveals high biological diversity and specific adaptations in the industrially and medically important fungal genus Aspergillus.</title>
        <authorList>
            <person name="de Vries R.P."/>
            <person name="Riley R."/>
            <person name="Wiebenga A."/>
            <person name="Aguilar-Osorio G."/>
            <person name="Amillis S."/>
            <person name="Uchima C.A."/>
            <person name="Anderluh G."/>
            <person name="Asadollahi M."/>
            <person name="Askin M."/>
            <person name="Barry K."/>
            <person name="Battaglia E."/>
            <person name="Bayram O."/>
            <person name="Benocci T."/>
            <person name="Braus-Stromeyer S.A."/>
            <person name="Caldana C."/>
            <person name="Canovas D."/>
            <person name="Cerqueira G.C."/>
            <person name="Chen F."/>
            <person name="Chen W."/>
            <person name="Choi C."/>
            <person name="Clum A."/>
            <person name="Dos Santos R.A."/>
            <person name="Damasio A.R."/>
            <person name="Diallinas G."/>
            <person name="Emri T."/>
            <person name="Fekete E."/>
            <person name="Flipphi M."/>
            <person name="Freyberg S."/>
            <person name="Gallo A."/>
            <person name="Gournas C."/>
            <person name="Habgood R."/>
            <person name="Hainaut M."/>
            <person name="Harispe M.L."/>
            <person name="Henrissat B."/>
            <person name="Hilden K.S."/>
            <person name="Hope R."/>
            <person name="Hossain A."/>
            <person name="Karabika E."/>
            <person name="Karaffa L."/>
            <person name="Karanyi Z."/>
            <person name="Krasevec N."/>
            <person name="Kuo A."/>
            <person name="Kusch H."/>
            <person name="LaButti K."/>
            <person name="Lagendijk E.L."/>
            <person name="Lapidus A."/>
            <person name="Levasseur A."/>
            <person name="Lindquist E."/>
            <person name="Lipzen A."/>
            <person name="Logrieco A.F."/>
            <person name="MacCabe A."/>
            <person name="Maekelae M.R."/>
            <person name="Malavazi I."/>
            <person name="Melin P."/>
            <person name="Meyer V."/>
            <person name="Mielnichuk N."/>
            <person name="Miskei M."/>
            <person name="Molnar A.P."/>
            <person name="Mule G."/>
            <person name="Ngan C.Y."/>
            <person name="Orejas M."/>
            <person name="Orosz E."/>
            <person name="Ouedraogo J.P."/>
            <person name="Overkamp K.M."/>
            <person name="Park H.-S."/>
            <person name="Perrone G."/>
            <person name="Piumi F."/>
            <person name="Punt P.J."/>
            <person name="Ram A.F."/>
            <person name="Ramon A."/>
            <person name="Rauscher S."/>
            <person name="Record E."/>
            <person name="Riano-Pachon D.M."/>
            <person name="Robert V."/>
            <person name="Roehrig J."/>
            <person name="Ruller R."/>
            <person name="Salamov A."/>
            <person name="Salih N.S."/>
            <person name="Samson R.A."/>
            <person name="Sandor E."/>
            <person name="Sanguinetti M."/>
            <person name="Schuetze T."/>
            <person name="Sepcic K."/>
            <person name="Shelest E."/>
            <person name="Sherlock G."/>
            <person name="Sophianopoulou V."/>
            <person name="Squina F.M."/>
            <person name="Sun H."/>
            <person name="Susca A."/>
            <person name="Todd R.B."/>
            <person name="Tsang A."/>
            <person name="Unkles S.E."/>
            <person name="van de Wiele N."/>
            <person name="van Rossen-Uffink D."/>
            <person name="Oliveira J.V."/>
            <person name="Vesth T.C."/>
            <person name="Visser J."/>
            <person name="Yu J.-H."/>
            <person name="Zhou M."/>
            <person name="Andersen M.R."/>
            <person name="Archer D.B."/>
            <person name="Baker S.E."/>
            <person name="Benoit I."/>
            <person name="Brakhage A.A."/>
            <person name="Braus G.H."/>
            <person name="Fischer R."/>
            <person name="Frisvad J.C."/>
            <person name="Goldman G.H."/>
            <person name="Houbraken J."/>
            <person name="Oakley B."/>
            <person name="Pocsi I."/>
            <person name="Scazzocchio C."/>
            <person name="Seiboth B."/>
            <person name="vanKuyk P.A."/>
            <person name="Wortman J."/>
            <person name="Dyer P.S."/>
            <person name="Grigoriev I.V."/>
        </authorList>
    </citation>
    <scope>NUCLEOTIDE SEQUENCE [LARGE SCALE GENOMIC DNA]</scope>
    <source>
        <strain evidence="2">CBS 106.47</strain>
    </source>
</reference>
<dbReference type="AlphaFoldDB" id="A0A1M3T098"/>
<proteinExistence type="predicted"/>
<dbReference type="EMBL" id="KV878259">
    <property type="protein sequence ID" value="OJZ80190.1"/>
    <property type="molecule type" value="Genomic_DNA"/>
</dbReference>
<gene>
    <name evidence="1" type="ORF">ASPFODRAFT_53828</name>
</gene>
<evidence type="ECO:0008006" key="3">
    <source>
        <dbReference type="Google" id="ProtNLM"/>
    </source>
</evidence>
<protein>
    <recommendedName>
        <fullName evidence="3">Myb-like domain-containing protein</fullName>
    </recommendedName>
</protein>
<dbReference type="Pfam" id="PF13921">
    <property type="entry name" value="Myb_DNA-bind_6"/>
    <property type="match status" value="1"/>
</dbReference>
<dbReference type="OrthoDB" id="4357951at2759"/>
<name>A0A1M3T098_ASPLC</name>
<evidence type="ECO:0000313" key="1">
    <source>
        <dbReference type="EMBL" id="OJZ80190.1"/>
    </source>
</evidence>
<organism evidence="1 2">
    <name type="scientific">Aspergillus luchuensis (strain CBS 106.47)</name>
    <dbReference type="NCBI Taxonomy" id="1137211"/>
    <lineage>
        <taxon>Eukaryota</taxon>
        <taxon>Fungi</taxon>
        <taxon>Dikarya</taxon>
        <taxon>Ascomycota</taxon>
        <taxon>Pezizomycotina</taxon>
        <taxon>Eurotiomycetes</taxon>
        <taxon>Eurotiomycetidae</taxon>
        <taxon>Eurotiales</taxon>
        <taxon>Aspergillaceae</taxon>
        <taxon>Aspergillus</taxon>
        <taxon>Aspergillus subgen. Circumdati</taxon>
    </lineage>
</organism>